<gene>
    <name evidence="2" type="ORF">Daesc_005771</name>
</gene>
<evidence type="ECO:0000313" key="2">
    <source>
        <dbReference type="EMBL" id="KAK6953467.1"/>
    </source>
</evidence>
<proteinExistence type="predicted"/>
<keyword evidence="3" id="KW-1185">Reference proteome</keyword>
<feature type="compositionally biased region" description="Gly residues" evidence="1">
    <location>
        <begin position="257"/>
        <end position="275"/>
    </location>
</feature>
<feature type="compositionally biased region" description="Basic and acidic residues" evidence="1">
    <location>
        <begin position="226"/>
        <end position="241"/>
    </location>
</feature>
<feature type="region of interest" description="Disordered" evidence="1">
    <location>
        <begin position="214"/>
        <end position="344"/>
    </location>
</feature>
<dbReference type="AlphaFoldDB" id="A0AAX6MM34"/>
<dbReference type="EMBL" id="JBANMG010000005">
    <property type="protein sequence ID" value="KAK6953467.1"/>
    <property type="molecule type" value="Genomic_DNA"/>
</dbReference>
<evidence type="ECO:0000313" key="3">
    <source>
        <dbReference type="Proteomes" id="UP001369815"/>
    </source>
</evidence>
<dbReference type="Proteomes" id="UP001369815">
    <property type="component" value="Unassembled WGS sequence"/>
</dbReference>
<feature type="compositionally biased region" description="Low complexity" evidence="1">
    <location>
        <begin position="242"/>
        <end position="256"/>
    </location>
</feature>
<dbReference type="PANTHER" id="PTHR38703:SF1">
    <property type="entry name" value="ALLERGEN"/>
    <property type="match status" value="1"/>
</dbReference>
<organism evidence="2 3">
    <name type="scientific">Daldinia eschscholtzii</name>
    <dbReference type="NCBI Taxonomy" id="292717"/>
    <lineage>
        <taxon>Eukaryota</taxon>
        <taxon>Fungi</taxon>
        <taxon>Dikarya</taxon>
        <taxon>Ascomycota</taxon>
        <taxon>Pezizomycotina</taxon>
        <taxon>Sordariomycetes</taxon>
        <taxon>Xylariomycetidae</taxon>
        <taxon>Xylariales</taxon>
        <taxon>Hypoxylaceae</taxon>
        <taxon>Daldinia</taxon>
    </lineage>
</organism>
<accession>A0AAX6MM34</accession>
<feature type="compositionally biased region" description="Polar residues" evidence="1">
    <location>
        <begin position="294"/>
        <end position="303"/>
    </location>
</feature>
<protein>
    <recommendedName>
        <fullName evidence="4">Allergen</fullName>
    </recommendedName>
</protein>
<reference evidence="2 3" key="1">
    <citation type="journal article" date="2024" name="Front Chem Biol">
        <title>Unveiling the potential of Daldinia eschscholtzii MFLUCC 19-0629 through bioactivity and bioinformatics studies for enhanced sustainable agriculture production.</title>
        <authorList>
            <person name="Brooks S."/>
            <person name="Weaver J.A."/>
            <person name="Klomchit A."/>
            <person name="Alharthi S.A."/>
            <person name="Onlamun T."/>
            <person name="Nurani R."/>
            <person name="Vong T.K."/>
            <person name="Alberti F."/>
            <person name="Greco C."/>
        </authorList>
    </citation>
    <scope>NUCLEOTIDE SEQUENCE [LARGE SCALE GENOMIC DNA]</scope>
    <source>
        <strain evidence="2">MFLUCC 19-0629</strain>
    </source>
</reference>
<comment type="caution">
    <text evidence="2">The sequence shown here is derived from an EMBL/GenBank/DDBJ whole genome shotgun (WGS) entry which is preliminary data.</text>
</comment>
<name>A0AAX6MM34_9PEZI</name>
<sequence>MNKTKEVIRDFIGKSGHHDTTVHESVEPAVKKEVIKPTEHEEINTAVNKEIHQDHYHRTVQPVHDKEVLPEQHQHKVGAVQHRDYDHRDHDTTKKALAAENEKFRDEQVVHDTTRTKEHAPTVQGEHIHHHVHETIQPVLHKETIQPSVVHTTVPIHETHHNPAQHHSTTSLPPISAEEYRQRGGALGGEKERFDAFEGEPRSIRGTIETMHEKGRGLQHPPEGVFHGDFDPLDGGRDHHITGGSKTGGVSSSTTGTGAGVGTGTGVGVGSGPGANQGMSSQSAAQREYRDSARGTSGTSGNLHSERTSDVSGTSGTRKEHPSLLNKLNPMTDANGDGKAGFMK</sequence>
<dbReference type="PANTHER" id="PTHR38703">
    <property type="entry name" value="CHROMOSOME 8, WHOLE GENOME SHOTGUN SEQUENCE"/>
    <property type="match status" value="1"/>
</dbReference>
<evidence type="ECO:0000256" key="1">
    <source>
        <dbReference type="SAM" id="MobiDB-lite"/>
    </source>
</evidence>
<evidence type="ECO:0008006" key="4">
    <source>
        <dbReference type="Google" id="ProtNLM"/>
    </source>
</evidence>